<gene>
    <name evidence="7" type="ORF">FBUS_00068</name>
</gene>
<dbReference type="GO" id="GO:0016020">
    <property type="term" value="C:membrane"/>
    <property type="evidence" value="ECO:0007669"/>
    <property type="project" value="UniProtKB-SubCell"/>
</dbReference>
<dbReference type="InterPro" id="IPR011547">
    <property type="entry name" value="SLC26A/SulP_dom"/>
</dbReference>
<evidence type="ECO:0000256" key="1">
    <source>
        <dbReference type="ARBA" id="ARBA00004141"/>
    </source>
</evidence>
<keyword evidence="4 5" id="KW-0472">Membrane</keyword>
<feature type="transmembrane region" description="Helical" evidence="5">
    <location>
        <begin position="64"/>
        <end position="87"/>
    </location>
</feature>
<evidence type="ECO:0000256" key="5">
    <source>
        <dbReference type="SAM" id="Phobius"/>
    </source>
</evidence>
<evidence type="ECO:0000313" key="8">
    <source>
        <dbReference type="Proteomes" id="UP000728185"/>
    </source>
</evidence>
<evidence type="ECO:0000256" key="2">
    <source>
        <dbReference type="ARBA" id="ARBA00022692"/>
    </source>
</evidence>
<evidence type="ECO:0000313" key="7">
    <source>
        <dbReference type="EMBL" id="KAA0186494.1"/>
    </source>
</evidence>
<protein>
    <recommendedName>
        <fullName evidence="6">SLC26A/SulP transporter domain-containing protein</fullName>
    </recommendedName>
</protein>
<keyword evidence="2 5" id="KW-0812">Transmembrane</keyword>
<feature type="domain" description="SLC26A/SulP transporter" evidence="6">
    <location>
        <begin position="21"/>
        <end position="97"/>
    </location>
</feature>
<dbReference type="AlphaFoldDB" id="A0A8E0RSJ3"/>
<evidence type="ECO:0000256" key="3">
    <source>
        <dbReference type="ARBA" id="ARBA00022989"/>
    </source>
</evidence>
<comment type="subcellular location">
    <subcellularLocation>
        <location evidence="1">Membrane</location>
        <topology evidence="1">Multi-pass membrane protein</topology>
    </subcellularLocation>
</comment>
<comment type="caution">
    <text evidence="7">The sequence shown here is derived from an EMBL/GenBank/DDBJ whole genome shotgun (WGS) entry which is preliminary data.</text>
</comment>
<feature type="transmembrane region" description="Helical" evidence="5">
    <location>
        <begin position="99"/>
        <end position="116"/>
    </location>
</feature>
<dbReference type="OrthoDB" id="288203at2759"/>
<name>A0A8E0RSJ3_9TREM</name>
<evidence type="ECO:0000256" key="4">
    <source>
        <dbReference type="ARBA" id="ARBA00023136"/>
    </source>
</evidence>
<keyword evidence="3 5" id="KW-1133">Transmembrane helix</keyword>
<dbReference type="EMBL" id="LUCM01009719">
    <property type="protein sequence ID" value="KAA0186494.1"/>
    <property type="molecule type" value="Genomic_DNA"/>
</dbReference>
<accession>A0A8E0RSJ3</accession>
<keyword evidence="8" id="KW-1185">Reference proteome</keyword>
<dbReference type="Pfam" id="PF00916">
    <property type="entry name" value="Sulfate_transp"/>
    <property type="match status" value="1"/>
</dbReference>
<proteinExistence type="predicted"/>
<dbReference type="Proteomes" id="UP000728185">
    <property type="component" value="Unassembled WGS sequence"/>
</dbReference>
<reference evidence="7" key="1">
    <citation type="submission" date="2019-05" db="EMBL/GenBank/DDBJ databases">
        <title>Annotation for the trematode Fasciolopsis buski.</title>
        <authorList>
            <person name="Choi Y.-J."/>
        </authorList>
    </citation>
    <scope>NUCLEOTIDE SEQUENCE</scope>
    <source>
        <strain evidence="7">HT</strain>
        <tissue evidence="7">Whole worm</tissue>
    </source>
</reference>
<evidence type="ECO:0000259" key="6">
    <source>
        <dbReference type="Pfam" id="PF00916"/>
    </source>
</evidence>
<sequence length="132" mass="14349">MKKLNSSLLEIVNNTRSLCPMVAMGTIVSQQISLHEKFNVSIVGRIESGMPAFTVPSWSLMPQMIADAVIIGVTGTFLTVSLVKLFALKHKSQLNYNHLNGIASSLVIVFVLLYLGPHFSVTPTVSFGLALF</sequence>
<organism evidence="7 8">
    <name type="scientific">Fasciolopsis buskii</name>
    <dbReference type="NCBI Taxonomy" id="27845"/>
    <lineage>
        <taxon>Eukaryota</taxon>
        <taxon>Metazoa</taxon>
        <taxon>Spiralia</taxon>
        <taxon>Lophotrochozoa</taxon>
        <taxon>Platyhelminthes</taxon>
        <taxon>Trematoda</taxon>
        <taxon>Digenea</taxon>
        <taxon>Plagiorchiida</taxon>
        <taxon>Echinostomata</taxon>
        <taxon>Echinostomatoidea</taxon>
        <taxon>Fasciolidae</taxon>
        <taxon>Fasciolopsis</taxon>
    </lineage>
</organism>